<dbReference type="PANTHER" id="PTHR47053:SF1">
    <property type="entry name" value="MUREIN DD-ENDOPEPTIDASE MEPH-RELATED"/>
    <property type="match status" value="1"/>
</dbReference>
<dbReference type="InterPro" id="IPR000064">
    <property type="entry name" value="NLP_P60_dom"/>
</dbReference>
<evidence type="ECO:0000313" key="7">
    <source>
        <dbReference type="EMBL" id="QGU31608.1"/>
    </source>
</evidence>
<keyword evidence="3" id="KW-0378">Hydrolase</keyword>
<dbReference type="KEGG" id="ttp:E6P07_00525"/>
<dbReference type="SUPFAM" id="SSF54001">
    <property type="entry name" value="Cysteine proteinases"/>
    <property type="match status" value="1"/>
</dbReference>
<dbReference type="OrthoDB" id="9807055at2"/>
<dbReference type="InterPro" id="IPR038765">
    <property type="entry name" value="Papain-like_cys_pep_sf"/>
</dbReference>
<dbReference type="GO" id="GO:0006508">
    <property type="term" value="P:proteolysis"/>
    <property type="evidence" value="ECO:0007669"/>
    <property type="project" value="UniProtKB-KW"/>
</dbReference>
<accession>A0A6I6E592</accession>
<keyword evidence="5" id="KW-0732">Signal</keyword>
<dbReference type="RefSeq" id="WP_153973807.1">
    <property type="nucleotide sequence ID" value="NZ_CP039268.1"/>
</dbReference>
<comment type="similarity">
    <text evidence="1">Belongs to the peptidase C40 family.</text>
</comment>
<keyword evidence="8" id="KW-1185">Reference proteome</keyword>
<evidence type="ECO:0000259" key="6">
    <source>
        <dbReference type="PROSITE" id="PS51935"/>
    </source>
</evidence>
<dbReference type="AlphaFoldDB" id="A0A6I6E592"/>
<evidence type="ECO:0000256" key="1">
    <source>
        <dbReference type="ARBA" id="ARBA00007074"/>
    </source>
</evidence>
<dbReference type="GO" id="GO:0008234">
    <property type="term" value="F:cysteine-type peptidase activity"/>
    <property type="evidence" value="ECO:0007669"/>
    <property type="project" value="UniProtKB-KW"/>
</dbReference>
<evidence type="ECO:0000256" key="5">
    <source>
        <dbReference type="SAM" id="SignalP"/>
    </source>
</evidence>
<dbReference type="EMBL" id="CP039268">
    <property type="protein sequence ID" value="QGU31608.1"/>
    <property type="molecule type" value="Genomic_DNA"/>
</dbReference>
<dbReference type="Proteomes" id="UP000426424">
    <property type="component" value="Chromosome"/>
</dbReference>
<evidence type="ECO:0000256" key="2">
    <source>
        <dbReference type="ARBA" id="ARBA00022670"/>
    </source>
</evidence>
<evidence type="ECO:0000313" key="8">
    <source>
        <dbReference type="Proteomes" id="UP000426424"/>
    </source>
</evidence>
<evidence type="ECO:0000256" key="3">
    <source>
        <dbReference type="ARBA" id="ARBA00022801"/>
    </source>
</evidence>
<dbReference type="InterPro" id="IPR051202">
    <property type="entry name" value="Peptidase_C40"/>
</dbReference>
<feature type="signal peptide" evidence="5">
    <location>
        <begin position="1"/>
        <end position="24"/>
    </location>
</feature>
<feature type="domain" description="NlpC/P60" evidence="6">
    <location>
        <begin position="39"/>
        <end position="161"/>
    </location>
</feature>
<proteinExistence type="inferred from homology"/>
<keyword evidence="2" id="KW-0645">Protease</keyword>
<dbReference type="Pfam" id="PF00877">
    <property type="entry name" value="NLPC_P60"/>
    <property type="match status" value="1"/>
</dbReference>
<dbReference type="Gene3D" id="3.90.1720.10">
    <property type="entry name" value="endopeptidase domain like (from Nostoc punctiforme)"/>
    <property type="match status" value="1"/>
</dbReference>
<evidence type="ECO:0000256" key="4">
    <source>
        <dbReference type="ARBA" id="ARBA00022807"/>
    </source>
</evidence>
<sequence>MKIRATSTPLFSLTSLLIASLVLATLSGCASRGRDDGLSARRAALVDKGLAQVGIPYLYGGASPAEGFDCSGLTHYAHYQAGLVIPRTAADQKRAATPVPRSRLQPGDMVFFKTGPDAYHVGLMIDKERFIHASTSDNRVRIDRLDTPYWNRHYIGAGTYLR</sequence>
<name>A0A6I6E592_THETI</name>
<dbReference type="PROSITE" id="PS51257">
    <property type="entry name" value="PROKAR_LIPOPROTEIN"/>
    <property type="match status" value="1"/>
</dbReference>
<dbReference type="PROSITE" id="PS51935">
    <property type="entry name" value="NLPC_P60"/>
    <property type="match status" value="1"/>
</dbReference>
<reference evidence="7 8" key="1">
    <citation type="submission" date="2019-12" db="EMBL/GenBank/DDBJ databases">
        <title>The complete genome of the thermophilic, anoxygenic phototrophic gammaproteobacterium Thermochromatium tepidum.</title>
        <authorList>
            <person name="Sattley W.M."/>
            <person name="Swingley W.D."/>
            <person name="Burchell B.M."/>
            <person name="Gurbani S.A."/>
            <person name="Kujawa C.M."/>
            <person name="Nuccio D.A."/>
            <person name="Schladweiler J."/>
            <person name="Shaffer K.N."/>
            <person name="Stokes L.M."/>
            <person name="Touchman J.W."/>
            <person name="Blankenship R.E."/>
            <person name="Madigan M.T."/>
        </authorList>
    </citation>
    <scope>NUCLEOTIDE SEQUENCE [LARGE SCALE GENOMIC DNA]</scope>
    <source>
        <strain evidence="7 8">ATCC 43061</strain>
    </source>
</reference>
<dbReference type="PANTHER" id="PTHR47053">
    <property type="entry name" value="MUREIN DD-ENDOPEPTIDASE MEPH-RELATED"/>
    <property type="match status" value="1"/>
</dbReference>
<organism evidence="7 8">
    <name type="scientific">Thermochromatium tepidum ATCC 43061</name>
    <dbReference type="NCBI Taxonomy" id="316276"/>
    <lineage>
        <taxon>Bacteria</taxon>
        <taxon>Pseudomonadati</taxon>
        <taxon>Pseudomonadota</taxon>
        <taxon>Gammaproteobacteria</taxon>
        <taxon>Chromatiales</taxon>
        <taxon>Chromatiaceae</taxon>
        <taxon>Thermochromatium</taxon>
    </lineage>
</organism>
<gene>
    <name evidence="7" type="ORF">E6P07_00525</name>
</gene>
<protein>
    <submittedName>
        <fullName evidence="7">NlpC/P60 family protein</fullName>
    </submittedName>
</protein>
<keyword evidence="4" id="KW-0788">Thiol protease</keyword>
<feature type="chain" id="PRO_5026069246" evidence="5">
    <location>
        <begin position="25"/>
        <end position="162"/>
    </location>
</feature>